<dbReference type="CDD" id="cd02440">
    <property type="entry name" value="AdoMet_MTases"/>
    <property type="match status" value="1"/>
</dbReference>
<dbReference type="EMBL" id="JAACJM010000155">
    <property type="protein sequence ID" value="KAF5342833.1"/>
    <property type="molecule type" value="Genomic_DNA"/>
</dbReference>
<dbReference type="PANTHER" id="PTHR35897:SF1">
    <property type="entry name" value="METHYLTRANSFERASE AUSD"/>
    <property type="match status" value="1"/>
</dbReference>
<keyword evidence="3" id="KW-0949">S-adenosyl-L-methionine</keyword>
<reference evidence="5 6" key="1">
    <citation type="journal article" date="2020" name="ISME J.">
        <title>Uncovering the hidden diversity of litter-decomposition mechanisms in mushroom-forming fungi.</title>
        <authorList>
            <person name="Floudas D."/>
            <person name="Bentzer J."/>
            <person name="Ahren D."/>
            <person name="Johansson T."/>
            <person name="Persson P."/>
            <person name="Tunlid A."/>
        </authorList>
    </citation>
    <scope>NUCLEOTIDE SEQUENCE [LARGE SCALE GENOMIC DNA]</scope>
    <source>
        <strain evidence="5 6">CBS 291.85</strain>
    </source>
</reference>
<protein>
    <recommendedName>
        <fullName evidence="7">Methyltransferase domain-containing protein</fullName>
    </recommendedName>
</protein>
<dbReference type="PANTHER" id="PTHR35897">
    <property type="entry name" value="METHYLTRANSFERASE AUSD"/>
    <property type="match status" value="1"/>
</dbReference>
<dbReference type="OrthoDB" id="2094832at2759"/>
<comment type="pathway">
    <text evidence="1">Secondary metabolite biosynthesis.</text>
</comment>
<evidence type="ECO:0000256" key="2">
    <source>
        <dbReference type="ARBA" id="ARBA00022679"/>
    </source>
</evidence>
<evidence type="ECO:0000256" key="1">
    <source>
        <dbReference type="ARBA" id="ARBA00005179"/>
    </source>
</evidence>
<evidence type="ECO:0000313" key="5">
    <source>
        <dbReference type="EMBL" id="KAF5342833.1"/>
    </source>
</evidence>
<evidence type="ECO:0000256" key="3">
    <source>
        <dbReference type="ARBA" id="ARBA00022691"/>
    </source>
</evidence>
<name>A0A8H5CL58_9AGAR</name>
<evidence type="ECO:0000313" key="6">
    <source>
        <dbReference type="Proteomes" id="UP000559256"/>
    </source>
</evidence>
<organism evidence="5 6">
    <name type="scientific">Tetrapyrgos nigripes</name>
    <dbReference type="NCBI Taxonomy" id="182062"/>
    <lineage>
        <taxon>Eukaryota</taxon>
        <taxon>Fungi</taxon>
        <taxon>Dikarya</taxon>
        <taxon>Basidiomycota</taxon>
        <taxon>Agaricomycotina</taxon>
        <taxon>Agaricomycetes</taxon>
        <taxon>Agaricomycetidae</taxon>
        <taxon>Agaricales</taxon>
        <taxon>Marasmiineae</taxon>
        <taxon>Marasmiaceae</taxon>
        <taxon>Tetrapyrgos</taxon>
    </lineage>
</organism>
<comment type="caution">
    <text evidence="5">The sequence shown here is derived from an EMBL/GenBank/DDBJ whole genome shotgun (WGS) entry which is preliminary data.</text>
</comment>
<comment type="similarity">
    <text evidence="4">Belongs to the class I-like SAM-binding methyltransferase superfamily.</text>
</comment>
<dbReference type="InterPro" id="IPR029063">
    <property type="entry name" value="SAM-dependent_MTases_sf"/>
</dbReference>
<dbReference type="SUPFAM" id="SSF53335">
    <property type="entry name" value="S-adenosyl-L-methionine-dependent methyltransferases"/>
    <property type="match status" value="1"/>
</dbReference>
<proteinExistence type="inferred from homology"/>
<evidence type="ECO:0008006" key="7">
    <source>
        <dbReference type="Google" id="ProtNLM"/>
    </source>
</evidence>
<evidence type="ECO:0000256" key="4">
    <source>
        <dbReference type="ARBA" id="ARBA00038314"/>
    </source>
</evidence>
<accession>A0A8H5CL58</accession>
<dbReference type="Proteomes" id="UP000559256">
    <property type="component" value="Unassembled WGS sequence"/>
</dbReference>
<sequence>MSNQDIWDSTASVKITLNLQELTEGELALLKSQTGIEDMDELQKHVESVAYKAFKIFRYYYLTQTTFLKFKLDYIPIYKHVLELGKTRPNAIFLDIGCGFGHDTRKAIADGYPIQNVVASDIHPEFWNLGHELFKSTPESFPVPFIPGDALDDAFIPDCPPFDNETRKPSTEKPSQATLASAKSLAPLQGHVSAIHASGLFHLFVEEQQHVLANKLASLLSPEPGSAIFGIHRGASEAKEITNIREEKTFLHSEDSWTRLWVGKEGEGEGVFPKGMVQVDVRLYDLKPSTDGTTSSDFTLLVWSVKRI</sequence>
<dbReference type="AlphaFoldDB" id="A0A8H5CL58"/>
<dbReference type="Gene3D" id="3.40.50.150">
    <property type="entry name" value="Vaccinia Virus protein VP39"/>
    <property type="match status" value="1"/>
</dbReference>
<gene>
    <name evidence="5" type="ORF">D9758_013379</name>
</gene>
<keyword evidence="6" id="KW-1185">Reference proteome</keyword>
<keyword evidence="2" id="KW-0808">Transferase</keyword>
<dbReference type="InterPro" id="IPR051654">
    <property type="entry name" value="Meroterpenoid_MTases"/>
</dbReference>
<dbReference type="GO" id="GO:0016740">
    <property type="term" value="F:transferase activity"/>
    <property type="evidence" value="ECO:0007669"/>
    <property type="project" value="UniProtKB-KW"/>
</dbReference>